<evidence type="ECO:0008006" key="4">
    <source>
        <dbReference type="Google" id="ProtNLM"/>
    </source>
</evidence>
<comment type="caution">
    <text evidence="2">The sequence shown here is derived from an EMBL/GenBank/DDBJ whole genome shotgun (WGS) entry which is preliminary data.</text>
</comment>
<keyword evidence="3" id="KW-1185">Reference proteome</keyword>
<evidence type="ECO:0000313" key="3">
    <source>
        <dbReference type="Proteomes" id="UP000321058"/>
    </source>
</evidence>
<sequence length="109" mass="11603">MPLSDATSFSVVSVSRHVVGWAMADHLQASLAVAALGMALEERRPIWGSLIHHSDRWVQCGAAYTGMLIGYGIAATCRVGNPYDNAKAESFMTPPARSSVRGKSRASPS</sequence>
<dbReference type="EMBL" id="BKAJ01000037">
    <property type="protein sequence ID" value="GEP55352.1"/>
    <property type="molecule type" value="Genomic_DNA"/>
</dbReference>
<evidence type="ECO:0000313" key="2">
    <source>
        <dbReference type="EMBL" id="GEP55352.1"/>
    </source>
</evidence>
<feature type="compositionally biased region" description="Basic residues" evidence="1">
    <location>
        <begin position="100"/>
        <end position="109"/>
    </location>
</feature>
<dbReference type="SUPFAM" id="SSF53098">
    <property type="entry name" value="Ribonuclease H-like"/>
    <property type="match status" value="1"/>
</dbReference>
<dbReference type="Proteomes" id="UP000321058">
    <property type="component" value="Unassembled WGS sequence"/>
</dbReference>
<feature type="region of interest" description="Disordered" evidence="1">
    <location>
        <begin position="88"/>
        <end position="109"/>
    </location>
</feature>
<dbReference type="PANTHER" id="PTHR46889:SF7">
    <property type="entry name" value="TRANSPOSASE FOR INSERTION SEQUENCE ELEMENT IS904"/>
    <property type="match status" value="1"/>
</dbReference>
<organism evidence="2 3">
    <name type="scientific">Reyranella soli</name>
    <dbReference type="NCBI Taxonomy" id="1230389"/>
    <lineage>
        <taxon>Bacteria</taxon>
        <taxon>Pseudomonadati</taxon>
        <taxon>Pseudomonadota</taxon>
        <taxon>Alphaproteobacteria</taxon>
        <taxon>Hyphomicrobiales</taxon>
        <taxon>Reyranellaceae</taxon>
        <taxon>Reyranella</taxon>
    </lineage>
</organism>
<protein>
    <recommendedName>
        <fullName evidence="4">Integrase catalytic domain-containing protein</fullName>
    </recommendedName>
</protein>
<dbReference type="InterPro" id="IPR012337">
    <property type="entry name" value="RNaseH-like_sf"/>
</dbReference>
<evidence type="ECO:0000256" key="1">
    <source>
        <dbReference type="SAM" id="MobiDB-lite"/>
    </source>
</evidence>
<reference evidence="2 3" key="1">
    <citation type="submission" date="2019-07" db="EMBL/GenBank/DDBJ databases">
        <title>Whole genome shotgun sequence of Reyranella soli NBRC 108950.</title>
        <authorList>
            <person name="Hosoyama A."/>
            <person name="Uohara A."/>
            <person name="Ohji S."/>
            <person name="Ichikawa N."/>
        </authorList>
    </citation>
    <scope>NUCLEOTIDE SEQUENCE [LARGE SCALE GENOMIC DNA]</scope>
    <source>
        <strain evidence="2 3">NBRC 108950</strain>
    </source>
</reference>
<proteinExistence type="predicted"/>
<gene>
    <name evidence="2" type="ORF">RSO01_25180</name>
</gene>
<accession>A0A512N8P5</accession>
<dbReference type="PANTHER" id="PTHR46889">
    <property type="entry name" value="TRANSPOSASE INSF FOR INSERTION SEQUENCE IS3B-RELATED"/>
    <property type="match status" value="1"/>
</dbReference>
<dbReference type="AlphaFoldDB" id="A0A512N8P5"/>
<dbReference type="OrthoDB" id="9803878at2"/>
<dbReference type="InterPro" id="IPR050900">
    <property type="entry name" value="Transposase_IS3/IS150/IS904"/>
</dbReference>
<name>A0A512N8P5_9HYPH</name>
<dbReference type="RefSeq" id="WP_147149439.1">
    <property type="nucleotide sequence ID" value="NZ_BKAJ01000037.1"/>
</dbReference>